<dbReference type="AlphaFoldDB" id="A0AA41V5D7"/>
<comment type="caution">
    <text evidence="1">The sequence shown here is derived from an EMBL/GenBank/DDBJ whole genome shotgun (WGS) entry which is preliminary data.</text>
</comment>
<accession>A0AA41V5D7</accession>
<organism evidence="1 2">
    <name type="scientific">Papaver nudicaule</name>
    <name type="common">Iceland poppy</name>
    <dbReference type="NCBI Taxonomy" id="74823"/>
    <lineage>
        <taxon>Eukaryota</taxon>
        <taxon>Viridiplantae</taxon>
        <taxon>Streptophyta</taxon>
        <taxon>Embryophyta</taxon>
        <taxon>Tracheophyta</taxon>
        <taxon>Spermatophyta</taxon>
        <taxon>Magnoliopsida</taxon>
        <taxon>Ranunculales</taxon>
        <taxon>Papaveraceae</taxon>
        <taxon>Papaveroideae</taxon>
        <taxon>Papaver</taxon>
    </lineage>
</organism>
<dbReference type="EMBL" id="JAJJMA010111816">
    <property type="protein sequence ID" value="MCL7031401.1"/>
    <property type="molecule type" value="Genomic_DNA"/>
</dbReference>
<sequence length="81" mass="9613">MSERLESEKTSFLAEQKDLEIISNDVKAKQEEIIEVKSILEAEIEALRILRSWVEDEARRNQARAQVLEQVGKRWKWDEQD</sequence>
<evidence type="ECO:0000313" key="2">
    <source>
        <dbReference type="Proteomes" id="UP001177140"/>
    </source>
</evidence>
<proteinExistence type="predicted"/>
<dbReference type="PANTHER" id="PTHR33740:SF1">
    <property type="entry name" value="SLH DOMAIN PROTEIN"/>
    <property type="match status" value="1"/>
</dbReference>
<reference evidence="1" key="1">
    <citation type="submission" date="2022-03" db="EMBL/GenBank/DDBJ databases">
        <title>A functionally conserved STORR gene fusion in Papaver species that diverged 16.8 million years ago.</title>
        <authorList>
            <person name="Catania T."/>
        </authorList>
    </citation>
    <scope>NUCLEOTIDE SEQUENCE</scope>
    <source>
        <strain evidence="1">S-191538</strain>
    </source>
</reference>
<dbReference type="Proteomes" id="UP001177140">
    <property type="component" value="Unassembled WGS sequence"/>
</dbReference>
<evidence type="ECO:0000313" key="1">
    <source>
        <dbReference type="EMBL" id="MCL7031401.1"/>
    </source>
</evidence>
<dbReference type="PANTHER" id="PTHR33740">
    <property type="entry name" value="GPI-ANCHORED ADHESIN-LIKE PROTEIN"/>
    <property type="match status" value="1"/>
</dbReference>
<keyword evidence="2" id="KW-1185">Reference proteome</keyword>
<protein>
    <submittedName>
        <fullName evidence="1">Uncharacterized protein</fullName>
    </submittedName>
</protein>
<name>A0AA41V5D7_PAPNU</name>
<gene>
    <name evidence="1" type="ORF">MKW94_016531</name>
</gene>